<evidence type="ECO:0000313" key="2">
    <source>
        <dbReference type="EMBL" id="KAL2454002.1"/>
    </source>
</evidence>
<proteinExistence type="predicted"/>
<dbReference type="EMBL" id="JBFOLK010000504">
    <property type="protein sequence ID" value="KAL2454002.1"/>
    <property type="molecule type" value="Genomic_DNA"/>
</dbReference>
<evidence type="ECO:0000313" key="3">
    <source>
        <dbReference type="Proteomes" id="UP001604336"/>
    </source>
</evidence>
<gene>
    <name evidence="2" type="ORF">Adt_48498</name>
</gene>
<evidence type="ECO:0000256" key="1">
    <source>
        <dbReference type="SAM" id="MobiDB-lite"/>
    </source>
</evidence>
<comment type="caution">
    <text evidence="2">The sequence shown here is derived from an EMBL/GenBank/DDBJ whole genome shotgun (WGS) entry which is preliminary data.</text>
</comment>
<dbReference type="Proteomes" id="UP001604336">
    <property type="component" value="Unassembled WGS sequence"/>
</dbReference>
<accession>A0ABD1NQX5</accession>
<feature type="compositionally biased region" description="Polar residues" evidence="1">
    <location>
        <begin position="52"/>
        <end position="64"/>
    </location>
</feature>
<organism evidence="2 3">
    <name type="scientific">Abeliophyllum distichum</name>
    <dbReference type="NCBI Taxonomy" id="126358"/>
    <lineage>
        <taxon>Eukaryota</taxon>
        <taxon>Viridiplantae</taxon>
        <taxon>Streptophyta</taxon>
        <taxon>Embryophyta</taxon>
        <taxon>Tracheophyta</taxon>
        <taxon>Spermatophyta</taxon>
        <taxon>Magnoliopsida</taxon>
        <taxon>eudicotyledons</taxon>
        <taxon>Gunneridae</taxon>
        <taxon>Pentapetalae</taxon>
        <taxon>asterids</taxon>
        <taxon>lamiids</taxon>
        <taxon>Lamiales</taxon>
        <taxon>Oleaceae</taxon>
        <taxon>Forsythieae</taxon>
        <taxon>Abeliophyllum</taxon>
    </lineage>
</organism>
<reference evidence="3" key="1">
    <citation type="submission" date="2024-07" db="EMBL/GenBank/DDBJ databases">
        <title>Two chromosome-level genome assemblies of Korean endemic species Abeliophyllum distichum and Forsythia ovata (Oleaceae).</title>
        <authorList>
            <person name="Jang H."/>
        </authorList>
    </citation>
    <scope>NUCLEOTIDE SEQUENCE [LARGE SCALE GENOMIC DNA]</scope>
</reference>
<sequence>MYTIDEVNGMQPDEEERGASYLACLFGSDRPSATYDDDSDFVDPPVSKSKKFNTPTTSIPGVVRNSNVSKKTKSVPKEIYNPDRTKLSLDLKSDIRTLHREIDAKLDNFMDELRTKVPSNQILQWKSMTSNWLFSMTVKNFQER</sequence>
<dbReference type="AlphaFoldDB" id="A0ABD1NQX5"/>
<keyword evidence="3" id="KW-1185">Reference proteome</keyword>
<protein>
    <submittedName>
        <fullName evidence="2">Uncharacterized protein</fullName>
    </submittedName>
</protein>
<name>A0ABD1NQX5_9LAMI</name>
<feature type="region of interest" description="Disordered" evidence="1">
    <location>
        <begin position="36"/>
        <end position="64"/>
    </location>
</feature>